<dbReference type="EMBL" id="JAPWGY010000005">
    <property type="protein sequence ID" value="MCZ4281895.1"/>
    <property type="molecule type" value="Genomic_DNA"/>
</dbReference>
<organism evidence="1 2">
    <name type="scientific">Kiloniella laminariae</name>
    <dbReference type="NCBI Taxonomy" id="454162"/>
    <lineage>
        <taxon>Bacteria</taxon>
        <taxon>Pseudomonadati</taxon>
        <taxon>Pseudomonadota</taxon>
        <taxon>Alphaproteobacteria</taxon>
        <taxon>Rhodospirillales</taxon>
        <taxon>Kiloniellaceae</taxon>
        <taxon>Kiloniella</taxon>
    </lineage>
</organism>
<evidence type="ECO:0000313" key="1">
    <source>
        <dbReference type="EMBL" id="MCZ4281895.1"/>
    </source>
</evidence>
<dbReference type="RefSeq" id="WP_020593546.1">
    <property type="nucleotide sequence ID" value="NZ_JAPWGY010000005.1"/>
</dbReference>
<keyword evidence="2" id="KW-1185">Reference proteome</keyword>
<proteinExistence type="predicted"/>
<accession>A0ABT4LLS7</accession>
<protein>
    <submittedName>
        <fullName evidence="1">Uncharacterized protein</fullName>
    </submittedName>
</protein>
<reference evidence="1" key="1">
    <citation type="submission" date="2022-12" db="EMBL/GenBank/DDBJ databases">
        <title>Bacterial isolates from different developmental stages of Nematostella vectensis.</title>
        <authorList>
            <person name="Fraune S."/>
        </authorList>
    </citation>
    <scope>NUCLEOTIDE SEQUENCE</scope>
    <source>
        <strain evidence="1">G21630-S1</strain>
    </source>
</reference>
<name>A0ABT4LLS7_9PROT</name>
<dbReference type="Proteomes" id="UP001069802">
    <property type="component" value="Unassembled WGS sequence"/>
</dbReference>
<gene>
    <name evidence="1" type="ORF">O4H49_13975</name>
</gene>
<sequence length="62" mass="7582">MRKLNYFQVMKIRDQFVEEFFQLCEKGGDDFENRCALYMQEIQRLNLKLKAETPFRQVSNSR</sequence>
<evidence type="ECO:0000313" key="2">
    <source>
        <dbReference type="Proteomes" id="UP001069802"/>
    </source>
</evidence>
<comment type="caution">
    <text evidence="1">The sequence shown here is derived from an EMBL/GenBank/DDBJ whole genome shotgun (WGS) entry which is preliminary data.</text>
</comment>